<protein>
    <recommendedName>
        <fullName evidence="4">Lipoprotein</fullName>
    </recommendedName>
</protein>
<dbReference type="Proteomes" id="UP000216189">
    <property type="component" value="Unassembled WGS sequence"/>
</dbReference>
<gene>
    <name evidence="2" type="ORF">CIK91_11295</name>
</gene>
<evidence type="ECO:0008006" key="4">
    <source>
        <dbReference type="Google" id="ProtNLM"/>
    </source>
</evidence>
<keyword evidence="3" id="KW-1185">Reference proteome</keyword>
<keyword evidence="1" id="KW-0732">Signal</keyword>
<proteinExistence type="predicted"/>
<reference evidence="2 3" key="1">
    <citation type="submission" date="2017-08" db="EMBL/GenBank/DDBJ databases">
        <title>Comparative genomics of non-oral Prevotella species.</title>
        <authorList>
            <person name="Accetto T."/>
            <person name="Nograsek B."/>
            <person name="Avgustin G."/>
        </authorList>
    </citation>
    <scope>NUCLEOTIDE SEQUENCE [LARGE SCALE GENOMIC DNA]</scope>
    <source>
        <strain evidence="2 3">TC1-1</strain>
    </source>
</reference>
<feature type="chain" id="PRO_5045854797" description="Lipoprotein" evidence="1">
    <location>
        <begin position="23"/>
        <end position="175"/>
    </location>
</feature>
<dbReference type="GeneID" id="72478461"/>
<comment type="caution">
    <text evidence="2">The sequence shown here is derived from an EMBL/GenBank/DDBJ whole genome shotgun (WGS) entry which is preliminary data.</text>
</comment>
<accession>A0ABX4EF93</accession>
<evidence type="ECO:0000313" key="3">
    <source>
        <dbReference type="Proteomes" id="UP000216189"/>
    </source>
</evidence>
<evidence type="ECO:0000313" key="2">
    <source>
        <dbReference type="EMBL" id="OYP53740.1"/>
    </source>
</evidence>
<feature type="signal peptide" evidence="1">
    <location>
        <begin position="1"/>
        <end position="22"/>
    </location>
</feature>
<dbReference type="RefSeq" id="WP_027453745.1">
    <property type="nucleotide sequence ID" value="NZ_CAJOJX010000016.1"/>
</dbReference>
<evidence type="ECO:0000256" key="1">
    <source>
        <dbReference type="SAM" id="SignalP"/>
    </source>
</evidence>
<sequence length="175" mass="20431">MKNFYYLFLATLFCMTSLSVSSCTKDEVNEQTELVVKDATNHNEALKLEQDYPIENLAFLMKGIFVLEDEQNNITSVMAFDQDSIYIFSCNTCQYKHKKYQLQQNGTILQIDNQKIPIARWAYLNNHNQGIIPLKLTPDNTQYWLAFEKIILGDGNEQQEFDRTQLIAFIRNQKP</sequence>
<dbReference type="EMBL" id="NPJF01000055">
    <property type="protein sequence ID" value="OYP53740.1"/>
    <property type="molecule type" value="Genomic_DNA"/>
</dbReference>
<organism evidence="2 3">
    <name type="scientific">Segatella bryantii</name>
    <name type="common">Prevotella bryantii</name>
    <dbReference type="NCBI Taxonomy" id="77095"/>
    <lineage>
        <taxon>Bacteria</taxon>
        <taxon>Pseudomonadati</taxon>
        <taxon>Bacteroidota</taxon>
        <taxon>Bacteroidia</taxon>
        <taxon>Bacteroidales</taxon>
        <taxon>Prevotellaceae</taxon>
        <taxon>Segatella</taxon>
    </lineage>
</organism>
<name>A0ABX4EF93_SEGBR</name>
<dbReference type="PROSITE" id="PS51257">
    <property type="entry name" value="PROKAR_LIPOPROTEIN"/>
    <property type="match status" value="1"/>
</dbReference>